<keyword evidence="2" id="KW-0479">Metal-binding</keyword>
<feature type="domain" description="HpcH/HpaI aldolase/citrate lyase" evidence="4">
    <location>
        <begin position="18"/>
        <end position="240"/>
    </location>
</feature>
<reference evidence="5 6" key="1">
    <citation type="submission" date="2021-01" db="EMBL/GenBank/DDBJ databases">
        <title>Genomics of switchgrass bacterial isolates.</title>
        <authorList>
            <person name="Shade A."/>
        </authorList>
    </citation>
    <scope>NUCLEOTIDE SEQUENCE [LARGE SCALE GENOMIC DNA]</scope>
    <source>
        <strain evidence="5 6">PvP111</strain>
    </source>
</reference>
<gene>
    <name evidence="5" type="ORF">JOE42_002503</name>
</gene>
<dbReference type="InterPro" id="IPR050251">
    <property type="entry name" value="HpcH-HpaI_aldolase"/>
</dbReference>
<dbReference type="EC" id="4.1.2.52" evidence="5"/>
<comment type="caution">
    <text evidence="5">The sequence shown here is derived from an EMBL/GenBank/DDBJ whole genome shotgun (WGS) entry which is preliminary data.</text>
</comment>
<evidence type="ECO:0000313" key="5">
    <source>
        <dbReference type="EMBL" id="MBM7415770.1"/>
    </source>
</evidence>
<name>A0ABS2KUZ7_9NOCA</name>
<dbReference type="InterPro" id="IPR005000">
    <property type="entry name" value="Aldolase/citrate-lyase_domain"/>
</dbReference>
<dbReference type="RefSeq" id="WP_204868749.1">
    <property type="nucleotide sequence ID" value="NZ_JAFBBK010000001.1"/>
</dbReference>
<keyword evidence="3 5" id="KW-0456">Lyase</keyword>
<dbReference type="Gene3D" id="3.20.20.60">
    <property type="entry name" value="Phosphoenolpyruvate-binding domains"/>
    <property type="match status" value="1"/>
</dbReference>
<dbReference type="EMBL" id="JAFBBK010000001">
    <property type="protein sequence ID" value="MBM7415770.1"/>
    <property type="molecule type" value="Genomic_DNA"/>
</dbReference>
<dbReference type="SUPFAM" id="SSF51621">
    <property type="entry name" value="Phosphoenolpyruvate/pyruvate domain"/>
    <property type="match status" value="1"/>
</dbReference>
<dbReference type="Proteomes" id="UP000703038">
    <property type="component" value="Unassembled WGS sequence"/>
</dbReference>
<keyword evidence="6" id="KW-1185">Reference proteome</keyword>
<organism evidence="5 6">
    <name type="scientific">Rhodococcoides corynebacterioides</name>
    <dbReference type="NCBI Taxonomy" id="53972"/>
    <lineage>
        <taxon>Bacteria</taxon>
        <taxon>Bacillati</taxon>
        <taxon>Actinomycetota</taxon>
        <taxon>Actinomycetes</taxon>
        <taxon>Mycobacteriales</taxon>
        <taxon>Nocardiaceae</taxon>
        <taxon>Rhodococcoides</taxon>
    </lineage>
</organism>
<dbReference type="PANTHER" id="PTHR30502">
    <property type="entry name" value="2-KETO-3-DEOXY-L-RHAMNONATE ALDOLASE"/>
    <property type="match status" value="1"/>
</dbReference>
<dbReference type="Pfam" id="PF03328">
    <property type="entry name" value="HpcH_HpaI"/>
    <property type="match status" value="1"/>
</dbReference>
<comment type="similarity">
    <text evidence="1">Belongs to the HpcH/HpaI aldolase family.</text>
</comment>
<evidence type="ECO:0000259" key="4">
    <source>
        <dbReference type="Pfam" id="PF03328"/>
    </source>
</evidence>
<protein>
    <submittedName>
        <fullName evidence="5">4-hydroxy-2-oxoheptanedioate aldolase</fullName>
        <ecNumber evidence="5">4.1.2.52</ecNumber>
    </submittedName>
</protein>
<sequence length="253" mass="26265">MSAADFARRIRSRERALGYWSVIDSPVSTEWLAHVGWDYICLDLQHGLIGYDGMLRGLTAIDAAQGPAGLVRVESNDQTYIGKALDAGARGVIVPLIDTAEDAARAVSYVRYPPAGVRSYGPMRSQLRVGPLPADANDGVVVLAMIETPDGLENVEAICAVPGLDGVYVGPSDLRIAVGGASPSDSSVDDVFDAALVRVQEAAAAAGIAAGIHTPSGEVAAKRLAQGYTFATVASDLTHLKAVSEGHLKAALG</sequence>
<dbReference type="PANTHER" id="PTHR30502:SF0">
    <property type="entry name" value="PHOSPHOENOLPYRUVATE CARBOXYLASE FAMILY PROTEIN"/>
    <property type="match status" value="1"/>
</dbReference>
<dbReference type="GO" id="GO:0016829">
    <property type="term" value="F:lyase activity"/>
    <property type="evidence" value="ECO:0007669"/>
    <property type="project" value="UniProtKB-KW"/>
</dbReference>
<evidence type="ECO:0000256" key="1">
    <source>
        <dbReference type="ARBA" id="ARBA00005568"/>
    </source>
</evidence>
<evidence type="ECO:0000256" key="3">
    <source>
        <dbReference type="ARBA" id="ARBA00023239"/>
    </source>
</evidence>
<accession>A0ABS2KUZ7</accession>
<proteinExistence type="inferred from homology"/>
<evidence type="ECO:0000256" key="2">
    <source>
        <dbReference type="ARBA" id="ARBA00022723"/>
    </source>
</evidence>
<dbReference type="InterPro" id="IPR040442">
    <property type="entry name" value="Pyrv_kinase-like_dom_sf"/>
</dbReference>
<dbReference type="InterPro" id="IPR015813">
    <property type="entry name" value="Pyrv/PenolPyrv_kinase-like_dom"/>
</dbReference>
<evidence type="ECO:0000313" key="6">
    <source>
        <dbReference type="Proteomes" id="UP000703038"/>
    </source>
</evidence>